<comment type="caution">
    <text evidence="6">The sequence shown here is derived from an EMBL/GenBank/DDBJ whole genome shotgun (WGS) entry which is preliminary data.</text>
</comment>
<dbReference type="SUPFAM" id="SSF53335">
    <property type="entry name" value="S-adenosyl-L-methionine-dependent methyltransferases"/>
    <property type="match status" value="1"/>
</dbReference>
<dbReference type="Pfam" id="PF02353">
    <property type="entry name" value="CMAS"/>
    <property type="match status" value="1"/>
</dbReference>
<dbReference type="InterPro" id="IPR003333">
    <property type="entry name" value="CMAS"/>
</dbReference>
<keyword evidence="7" id="KW-1185">Reference proteome</keyword>
<dbReference type="InterPro" id="IPR029063">
    <property type="entry name" value="SAM-dependent_MTases_sf"/>
</dbReference>
<evidence type="ECO:0000256" key="2">
    <source>
        <dbReference type="ARBA" id="ARBA00022603"/>
    </source>
</evidence>
<dbReference type="PIRSF" id="PIRSF003085">
    <property type="entry name" value="CMAS"/>
    <property type="match status" value="1"/>
</dbReference>
<accession>A0A4R5BC70</accession>
<name>A0A4R5BC70_9ACTN</name>
<dbReference type="GO" id="GO:0032259">
    <property type="term" value="P:methylation"/>
    <property type="evidence" value="ECO:0007669"/>
    <property type="project" value="UniProtKB-KW"/>
</dbReference>
<proteinExistence type="inferred from homology"/>
<reference evidence="6 7" key="1">
    <citation type="submission" date="2019-03" db="EMBL/GenBank/DDBJ databases">
        <title>Draft genome sequences of novel Actinobacteria.</title>
        <authorList>
            <person name="Sahin N."/>
            <person name="Ay H."/>
            <person name="Saygin H."/>
        </authorList>
    </citation>
    <scope>NUCLEOTIDE SEQUENCE [LARGE SCALE GENOMIC DNA]</scope>
    <source>
        <strain evidence="6 7">DSM 45941</strain>
    </source>
</reference>
<dbReference type="EMBL" id="SMKY01000061">
    <property type="protein sequence ID" value="TDD82799.1"/>
    <property type="molecule type" value="Genomic_DNA"/>
</dbReference>
<keyword evidence="5" id="KW-0443">Lipid metabolism</keyword>
<dbReference type="PANTHER" id="PTHR43667:SF2">
    <property type="entry name" value="FATTY ACID C-METHYL TRANSFERASE"/>
    <property type="match status" value="1"/>
</dbReference>
<evidence type="ECO:0000256" key="1">
    <source>
        <dbReference type="ARBA" id="ARBA00010815"/>
    </source>
</evidence>
<dbReference type="Proteomes" id="UP000295578">
    <property type="component" value="Unassembled WGS sequence"/>
</dbReference>
<gene>
    <name evidence="6" type="ORF">E1293_16005</name>
</gene>
<dbReference type="GO" id="GO:0008168">
    <property type="term" value="F:methyltransferase activity"/>
    <property type="evidence" value="ECO:0007669"/>
    <property type="project" value="UniProtKB-KW"/>
</dbReference>
<keyword evidence="3 6" id="KW-0808">Transferase</keyword>
<dbReference type="AlphaFoldDB" id="A0A4R5BC70"/>
<dbReference type="CDD" id="cd02440">
    <property type="entry name" value="AdoMet_MTases"/>
    <property type="match status" value="1"/>
</dbReference>
<evidence type="ECO:0000313" key="6">
    <source>
        <dbReference type="EMBL" id="TDD82799.1"/>
    </source>
</evidence>
<comment type="similarity">
    <text evidence="1">Belongs to the CFA/CMAS family.</text>
</comment>
<dbReference type="RefSeq" id="WP_132198193.1">
    <property type="nucleotide sequence ID" value="NZ_SMKY01000061.1"/>
</dbReference>
<sequence>MTTTHVDLAAWPDVAAVPRPGIRAAVARRLFEHAVSRLPITVTYGPPRSETTGPVMRIARPDAFFARLGDSGLIGFGESYMAGDWEADDLPALLTTFAERLPALVPKPLQRLRRMAVRPHPADEDGDLDGARRNAAHHYDLSNDLFALFLDESMTYSSALFDGQDDLAAAQRRKIDRLLDLTGVGPGTRVMEIGTGWGELAVRAGRRGARVESLTLSTEQRDLATARVARAGLAERVHVAVRDYREAEGVHDVVLSIEMIEAVGERHWPEYFATLHRLLAPGGRTGLQAITMPHDRMLASRGTYTWIQKYIFPGGLLPSTEAIEKHAAAAGLVPTDRFAFGPHYAETLRRWRDRFTESEREAAAFGFDHVFRRMWKFYLAYSEAGFRSGYLDVHQFLLRKHA</sequence>
<dbReference type="InterPro" id="IPR050723">
    <property type="entry name" value="CFA/CMAS"/>
</dbReference>
<evidence type="ECO:0000256" key="5">
    <source>
        <dbReference type="ARBA" id="ARBA00023098"/>
    </source>
</evidence>
<dbReference type="OrthoDB" id="9782855at2"/>
<organism evidence="6 7">
    <name type="scientific">Actinomadura darangshiensis</name>
    <dbReference type="NCBI Taxonomy" id="705336"/>
    <lineage>
        <taxon>Bacteria</taxon>
        <taxon>Bacillati</taxon>
        <taxon>Actinomycetota</taxon>
        <taxon>Actinomycetes</taxon>
        <taxon>Streptosporangiales</taxon>
        <taxon>Thermomonosporaceae</taxon>
        <taxon>Actinomadura</taxon>
    </lineage>
</organism>
<dbReference type="Gene3D" id="3.40.50.150">
    <property type="entry name" value="Vaccinia Virus protein VP39"/>
    <property type="match status" value="1"/>
</dbReference>
<dbReference type="GO" id="GO:0008610">
    <property type="term" value="P:lipid biosynthetic process"/>
    <property type="evidence" value="ECO:0007669"/>
    <property type="project" value="InterPro"/>
</dbReference>
<evidence type="ECO:0000256" key="4">
    <source>
        <dbReference type="ARBA" id="ARBA00022691"/>
    </source>
</evidence>
<dbReference type="PANTHER" id="PTHR43667">
    <property type="entry name" value="CYCLOPROPANE-FATTY-ACYL-PHOSPHOLIPID SYNTHASE"/>
    <property type="match status" value="1"/>
</dbReference>
<evidence type="ECO:0000256" key="3">
    <source>
        <dbReference type="ARBA" id="ARBA00022679"/>
    </source>
</evidence>
<evidence type="ECO:0000313" key="7">
    <source>
        <dbReference type="Proteomes" id="UP000295578"/>
    </source>
</evidence>
<keyword evidence="2 6" id="KW-0489">Methyltransferase</keyword>
<protein>
    <submittedName>
        <fullName evidence="6">Class I SAM-dependent methyltransferase</fullName>
    </submittedName>
</protein>
<keyword evidence="4" id="KW-0949">S-adenosyl-L-methionine</keyword>